<keyword evidence="3" id="KW-0238">DNA-binding</keyword>
<evidence type="ECO:0000256" key="1">
    <source>
        <dbReference type="SAM" id="MobiDB-lite"/>
    </source>
</evidence>
<dbReference type="GO" id="GO:0003677">
    <property type="term" value="F:DNA binding"/>
    <property type="evidence" value="ECO:0007669"/>
    <property type="project" value="UniProtKB-KW"/>
</dbReference>
<dbReference type="Proteomes" id="UP000643207">
    <property type="component" value="Unassembled WGS sequence"/>
</dbReference>
<organism evidence="3 4">
    <name type="scientific">Aquariibacter lacus</name>
    <dbReference type="NCBI Taxonomy" id="2801332"/>
    <lineage>
        <taxon>Bacteria</taxon>
        <taxon>Pseudomonadati</taxon>
        <taxon>Pseudomonadota</taxon>
        <taxon>Betaproteobacteria</taxon>
        <taxon>Burkholderiales</taxon>
        <taxon>Sphaerotilaceae</taxon>
        <taxon>Aquariibacter</taxon>
    </lineage>
</organism>
<keyword evidence="4" id="KW-1185">Reference proteome</keyword>
<dbReference type="Pfam" id="PF01396">
    <property type="entry name" value="Zn_ribbon_Top1"/>
    <property type="match status" value="1"/>
</dbReference>
<dbReference type="GO" id="GO:0006265">
    <property type="term" value="P:DNA topological change"/>
    <property type="evidence" value="ECO:0007669"/>
    <property type="project" value="InterPro"/>
</dbReference>
<sequence length="168" mass="18238">MNIKVILAAFLCAAYVGGCVHLNNEVRRACTHGNCKHGWNSKYTGSEKLAFIAWAIGVPGAVYLGWRAAGHLSSTKVPMPDPQNRTSEIGRVPPPPPSRPPRPRPERVRKIPVGGKIVCPKCKGPTVLRTALRGARQGQKFYGCKRFPRCRGVVNVASSQEVKGQDDG</sequence>
<proteinExistence type="predicted"/>
<protein>
    <submittedName>
        <fullName evidence="3">Topoisomerase DNA-binding C4 zinc finger domain-containing protein</fullName>
    </submittedName>
</protein>
<comment type="caution">
    <text evidence="3">The sequence shown here is derived from an EMBL/GenBank/DDBJ whole genome shotgun (WGS) entry which is preliminary data.</text>
</comment>
<evidence type="ECO:0000313" key="3">
    <source>
        <dbReference type="EMBL" id="MBL0720530.1"/>
    </source>
</evidence>
<gene>
    <name evidence="3" type="ORF">JI742_11595</name>
</gene>
<evidence type="ECO:0000259" key="2">
    <source>
        <dbReference type="Pfam" id="PF01396"/>
    </source>
</evidence>
<accession>A0A9X0XJB9</accession>
<dbReference type="GO" id="GO:0005694">
    <property type="term" value="C:chromosome"/>
    <property type="evidence" value="ECO:0007669"/>
    <property type="project" value="InterPro"/>
</dbReference>
<dbReference type="GO" id="GO:0003916">
    <property type="term" value="F:DNA topoisomerase activity"/>
    <property type="evidence" value="ECO:0007669"/>
    <property type="project" value="InterPro"/>
</dbReference>
<dbReference type="Gene3D" id="3.30.65.10">
    <property type="entry name" value="Bacterial Topoisomerase I, domain 1"/>
    <property type="match status" value="1"/>
</dbReference>
<evidence type="ECO:0000313" key="4">
    <source>
        <dbReference type="Proteomes" id="UP000643207"/>
    </source>
</evidence>
<dbReference type="InterPro" id="IPR013498">
    <property type="entry name" value="Topo_IA_Znf"/>
</dbReference>
<dbReference type="RefSeq" id="WP_201827041.1">
    <property type="nucleotide sequence ID" value="NZ_JAERRA010000002.1"/>
</dbReference>
<feature type="region of interest" description="Disordered" evidence="1">
    <location>
        <begin position="74"/>
        <end position="110"/>
    </location>
</feature>
<reference evidence="3 4" key="1">
    <citation type="submission" date="2021-01" db="EMBL/GenBank/DDBJ databases">
        <title>Piscinibacter sp. Jin2 Genome sequencing and assembly.</title>
        <authorList>
            <person name="Kim I."/>
        </authorList>
    </citation>
    <scope>NUCLEOTIDE SEQUENCE [LARGE SCALE GENOMIC DNA]</scope>
    <source>
        <strain evidence="3 4">Jin2</strain>
    </source>
</reference>
<dbReference type="SUPFAM" id="SSF57783">
    <property type="entry name" value="Zinc beta-ribbon"/>
    <property type="match status" value="1"/>
</dbReference>
<dbReference type="AlphaFoldDB" id="A0A9X0XJB9"/>
<feature type="domain" description="DNA topoisomerase type IA zn finger" evidence="2">
    <location>
        <begin position="118"/>
        <end position="156"/>
    </location>
</feature>
<dbReference type="EMBL" id="JAERRA010000002">
    <property type="protein sequence ID" value="MBL0720530.1"/>
    <property type="molecule type" value="Genomic_DNA"/>
</dbReference>
<name>A0A9X0XJB9_9BURK</name>